<reference evidence="1" key="1">
    <citation type="submission" date="2021-06" db="EMBL/GenBank/DDBJ databases">
        <authorList>
            <person name="Kallberg Y."/>
            <person name="Tangrot J."/>
            <person name="Rosling A."/>
        </authorList>
    </citation>
    <scope>NUCLEOTIDE SEQUENCE</scope>
    <source>
        <strain evidence="1">87-6 pot B 2015</strain>
    </source>
</reference>
<organism evidence="1 2">
    <name type="scientific">Funneliformis mosseae</name>
    <name type="common">Endomycorrhizal fungus</name>
    <name type="synonym">Glomus mosseae</name>
    <dbReference type="NCBI Taxonomy" id="27381"/>
    <lineage>
        <taxon>Eukaryota</taxon>
        <taxon>Fungi</taxon>
        <taxon>Fungi incertae sedis</taxon>
        <taxon>Mucoromycota</taxon>
        <taxon>Glomeromycotina</taxon>
        <taxon>Glomeromycetes</taxon>
        <taxon>Glomerales</taxon>
        <taxon>Glomeraceae</taxon>
        <taxon>Funneliformis</taxon>
    </lineage>
</organism>
<comment type="caution">
    <text evidence="1">The sequence shown here is derived from an EMBL/GenBank/DDBJ whole genome shotgun (WGS) entry which is preliminary data.</text>
</comment>
<accession>A0A9N8W6Y5</accession>
<name>A0A9N8W6Y5_FUNMO</name>
<proteinExistence type="predicted"/>
<dbReference type="AlphaFoldDB" id="A0A9N8W6Y5"/>
<dbReference type="EMBL" id="CAJVPP010000373">
    <property type="protein sequence ID" value="CAG8475873.1"/>
    <property type="molecule type" value="Genomic_DNA"/>
</dbReference>
<gene>
    <name evidence="1" type="ORF">FMOSSE_LOCUS2754</name>
</gene>
<keyword evidence="2" id="KW-1185">Reference proteome</keyword>
<evidence type="ECO:0000313" key="1">
    <source>
        <dbReference type="EMBL" id="CAG8475873.1"/>
    </source>
</evidence>
<sequence length="92" mass="10933">MTYDFYIADTFTNLISFAKLMKEKLKGKNNIIIIDQNIYDNDDADNDNDIVRDYDDFKENFESLFSRFNASENMYNNDNLEMPIINFNEGFN</sequence>
<evidence type="ECO:0000313" key="2">
    <source>
        <dbReference type="Proteomes" id="UP000789375"/>
    </source>
</evidence>
<protein>
    <submittedName>
        <fullName evidence="1">4285_t:CDS:1</fullName>
    </submittedName>
</protein>
<dbReference type="Proteomes" id="UP000789375">
    <property type="component" value="Unassembled WGS sequence"/>
</dbReference>